<sequence>MAATSAPSPSITVAGSVITASKGTYVYSHKTLFVGGPAITIAEDYNDYRKVLDIVHCYSYFIKYSFSLSFFVEGFYLQLYPRKQFLTNFLLLSKERVLYELLIFVDLFICHIHADPHFFNLDFGQLCHLNHFGFVQLGLVQRGLVQHGIFQHSLCQLGLIVWLFTHSICILNDHDCDWHPLCRKYRGFKDRLREYWFDLIEVTVAPDGIERTAMTVNGSIPGPTIEADWGDTVVVHVTNSLTSNQNGTSIHFHGIRQNYTNQNDGVVSITQCPTAPGENYTYTWRAEAYGTTWYHSHFALQAWEGVFGGIKINGPATANYDIDVGHVFLNDWSHETSSSLEIQSELNGPPTLENGLINGTNVYNNSGTVTGSRFETTFEVGQSHRLRLVSGAIDTHFKFSIDNHTMQVIANDLVPIVPYNTTVLNIGMGQRYDVIVTADQGAVATDFWMRAIPQTACSNNDSPDNIKGIVRYSTSTSTSDPSTTGYDYTNECVDESVGDLVPWVAKNAASGTSLLEAVTLGRNSDNLNRWYMNATSMVVEWNDPSLLQVYNNDTTFTETSGVVRLDTADEWAVFVIDTTLPIPHPIHLHGHDFNILAQGTGTYDSSVTLNLDNPPRRDVALLPAAGYLVLAFATDNPGAWLMHCHIGWHTSEGFAIQIMERWDEISPLIDYDTLNDNCQAWDSYVSANSVMQDDSGV</sequence>
<dbReference type="Proteomes" id="UP001165186">
    <property type="component" value="Unassembled WGS sequence"/>
</dbReference>
<organism evidence="1 2">
    <name type="scientific">Neofusicoccum parvum</name>
    <dbReference type="NCBI Taxonomy" id="310453"/>
    <lineage>
        <taxon>Eukaryota</taxon>
        <taxon>Fungi</taxon>
        <taxon>Dikarya</taxon>
        <taxon>Ascomycota</taxon>
        <taxon>Pezizomycotina</taxon>
        <taxon>Dothideomycetes</taxon>
        <taxon>Dothideomycetes incertae sedis</taxon>
        <taxon>Botryosphaeriales</taxon>
        <taxon>Botryosphaeriaceae</taxon>
        <taxon>Neofusicoccum</taxon>
    </lineage>
</organism>
<gene>
    <name evidence="1" type="primary">g9808</name>
    <name evidence="1" type="ORF">NpPPO83_00009808</name>
</gene>
<evidence type="ECO:0000313" key="2">
    <source>
        <dbReference type="Proteomes" id="UP001165186"/>
    </source>
</evidence>
<evidence type="ECO:0000313" key="1">
    <source>
        <dbReference type="EMBL" id="GME27960.1"/>
    </source>
</evidence>
<keyword evidence="2" id="KW-1185">Reference proteome</keyword>
<reference evidence="1" key="1">
    <citation type="submission" date="2024-09" db="EMBL/GenBank/DDBJ databases">
        <title>Draft Genome Sequences of Neofusicoccum parvum.</title>
        <authorList>
            <person name="Ashida A."/>
            <person name="Camagna M."/>
            <person name="Tanaka A."/>
            <person name="Takemoto D."/>
        </authorList>
    </citation>
    <scope>NUCLEOTIDE SEQUENCE</scope>
    <source>
        <strain evidence="1">PPO83</strain>
    </source>
</reference>
<comment type="caution">
    <text evidence="1">The sequence shown here is derived from an EMBL/GenBank/DDBJ whole genome shotgun (WGS) entry which is preliminary data.</text>
</comment>
<name>A0ACB5S573_9PEZI</name>
<dbReference type="EMBL" id="BSXG01000042">
    <property type="protein sequence ID" value="GME27960.1"/>
    <property type="molecule type" value="Genomic_DNA"/>
</dbReference>
<protein>
    <submittedName>
        <fullName evidence="1">Multicopper oxidase protein</fullName>
    </submittedName>
</protein>
<accession>A0ACB5S573</accession>
<proteinExistence type="predicted"/>